<dbReference type="GeneID" id="63911552"/>
<evidence type="ECO:0000256" key="1">
    <source>
        <dbReference type="SAM" id="MobiDB-lite"/>
    </source>
</evidence>
<dbReference type="Proteomes" id="UP000264051">
    <property type="component" value="Segment"/>
</dbReference>
<organism evidence="2 3">
    <name type="scientific">Gordonia phage Catfish</name>
    <dbReference type="NCBI Taxonomy" id="2301538"/>
    <lineage>
        <taxon>Viruses</taxon>
        <taxon>Duplodnaviria</taxon>
        <taxon>Heunggongvirae</taxon>
        <taxon>Uroviricota</taxon>
        <taxon>Caudoviricetes</taxon>
        <taxon>Ruthgordonvirinae</taxon>
        <taxon>Catfishvirus</taxon>
        <taxon>Catfishvirus catfish</taxon>
    </lineage>
</organism>
<name>A0A385D0J0_9CAUD</name>
<protein>
    <submittedName>
        <fullName evidence="2">Minor tail protein</fullName>
    </submittedName>
</protein>
<feature type="region of interest" description="Disordered" evidence="1">
    <location>
        <begin position="163"/>
        <end position="182"/>
    </location>
</feature>
<accession>A0A385D0J0</accession>
<evidence type="ECO:0000313" key="3">
    <source>
        <dbReference type="Proteomes" id="UP000264051"/>
    </source>
</evidence>
<reference evidence="3" key="1">
    <citation type="submission" date="2018-07" db="EMBL/GenBank/DDBJ databases">
        <authorList>
            <person name="Byford A.D."/>
            <person name="Nguyen L.Q."/>
            <person name="Alvarez I.A."/>
            <person name="Bhandari M."/>
            <person name="Desselle J.R."/>
            <person name="Duong Q.-N.N."/>
            <person name="Dupree A.F."/>
            <person name="Feroben K.E."/>
            <person name="Garrison M.E."/>
            <person name="Higginbotham J.L."/>
            <person name="Hunter C.W."/>
            <person name="Knight B.A."/>
            <person name="Lee J.A."/>
            <person name="Lewis I.C."/>
            <person name="Long E.L."/>
            <person name="Rimal A."/>
            <person name="Sinnasone S."/>
            <person name="Tandukar J."/>
            <person name="Willis C.E."/>
            <person name="Nguyen A.V."/>
            <person name="Hancock A.M."/>
            <person name="Dicus A.P."/>
            <person name="Gallien G.E."/>
            <person name="Weidemeier A.M.D."/>
            <person name="Gissendanner C.R."/>
            <person name="Findley A.M."/>
            <person name="Bollivar D.W."/>
            <person name="Garlena R.A."/>
            <person name="Russell D.A."/>
            <person name="Pope W.H."/>
            <person name="Jacobs-Sera D."/>
            <person name="Hatfull G.F."/>
        </authorList>
    </citation>
    <scope>NUCLEOTIDE SEQUENCE [LARGE SCALE GENOMIC DNA]</scope>
</reference>
<dbReference type="RefSeq" id="YP_010050816.1">
    <property type="nucleotide sequence ID" value="NC_054434.1"/>
</dbReference>
<evidence type="ECO:0000313" key="2">
    <source>
        <dbReference type="EMBL" id="AXQ51863.1"/>
    </source>
</evidence>
<gene>
    <name evidence="2" type="primary">26</name>
    <name evidence="2" type="ORF">SEA_CATFISH_26</name>
</gene>
<dbReference type="KEGG" id="vg:63911552"/>
<dbReference type="EMBL" id="MH697580">
    <property type="protein sequence ID" value="AXQ51863.1"/>
    <property type="molecule type" value="Genomic_DNA"/>
</dbReference>
<sequence>MMTTPNYDDDGAVWDDLAIQLVANFVDLEDYPATGSLLVEVIGNKGALQLPRGRRGPQGVPGRAAAPFESVRAVSSSSALPSNPTDGQKRTAYVASDTGKMWAWDADANAFAEVGLFRGEKGDQGPAVRIVAGNIAASAPGGDPAFALEQIAPDTYALHVTLPRGEEGPEGGEGPPGPSAAIATAADYNSEAGTPAPGSVLRMGQLGMWEPAPYYQEVGPFSPDTYTEHTGAVGTTAPQRTVASVAIPAQPFPWRPRAFAGCHVAGPVDGSMSLEVRLGAENGALVARGIEYDNNDKYCTTIPVTDTANSVVPAHTATTLFLIAKRNSGLAPWKQRKEFASLQVWAVPVLDGMPMGAVASGSVLDGGEL</sequence>
<proteinExistence type="predicted"/>
<keyword evidence="3" id="KW-1185">Reference proteome</keyword>